<keyword evidence="1" id="KW-1133">Transmembrane helix</keyword>
<evidence type="ECO:0000256" key="1">
    <source>
        <dbReference type="SAM" id="Phobius"/>
    </source>
</evidence>
<keyword evidence="1" id="KW-0472">Membrane</keyword>
<name>Q95KB1_MACFA</name>
<feature type="transmembrane region" description="Helical" evidence="1">
    <location>
        <begin position="70"/>
        <end position="92"/>
    </location>
</feature>
<proteinExistence type="evidence at transcript level"/>
<dbReference type="EMBL" id="AB063018">
    <property type="protein sequence ID" value="BAB60765.1"/>
    <property type="molecule type" value="mRNA"/>
</dbReference>
<accession>Q95KB1</accession>
<protein>
    <submittedName>
        <fullName evidence="2">Uncharacterized protein</fullName>
    </submittedName>
</protein>
<organism evidence="2">
    <name type="scientific">Macaca fascicularis</name>
    <name type="common">Crab-eating macaque</name>
    <name type="synonym">Cynomolgus monkey</name>
    <dbReference type="NCBI Taxonomy" id="9541"/>
    <lineage>
        <taxon>Eukaryota</taxon>
        <taxon>Metazoa</taxon>
        <taxon>Chordata</taxon>
        <taxon>Craniata</taxon>
        <taxon>Vertebrata</taxon>
        <taxon>Euteleostomi</taxon>
        <taxon>Mammalia</taxon>
        <taxon>Eutheria</taxon>
        <taxon>Euarchontoglires</taxon>
        <taxon>Primates</taxon>
        <taxon>Haplorrhini</taxon>
        <taxon>Catarrhini</taxon>
        <taxon>Cercopithecidae</taxon>
        <taxon>Cercopithecinae</taxon>
        <taxon>Macaca</taxon>
    </lineage>
</organism>
<sequence>MKAFLSTLPMCRQKTSQVVLPPNYIPQVFASPQPSLKPSSQNHLPRLLLHLLHRFYHSANALSIQQPESLFVLLFLGDFFLSMLVGISKVFASPVRNLGCIR</sequence>
<reference evidence="2" key="1">
    <citation type="journal article" date="2002" name="BMC Genomics">
        <title>Cynomolgus monkey testicular cDNAs for discovery of novel human genes in the human genome sequence.</title>
        <authorList>
            <person name="Osada N."/>
            <person name="Hida M."/>
            <person name="Kusuda J."/>
            <person name="Tanuma R."/>
            <person name="Hirata M."/>
            <person name="Suto Y."/>
            <person name="Hirai M."/>
            <person name="Terao K."/>
            <person name="Sugano S."/>
            <person name="Hashimoto K."/>
        </authorList>
    </citation>
    <scope>NUCLEOTIDE SEQUENCE</scope>
    <source>
        <tissue evidence="2">Medulla oblogata</tissue>
    </source>
</reference>
<keyword evidence="1" id="KW-0812">Transmembrane</keyword>
<dbReference type="AlphaFoldDB" id="Q95KB1"/>
<evidence type="ECO:0000313" key="2">
    <source>
        <dbReference type="EMBL" id="BAB60765.1"/>
    </source>
</evidence>